<keyword evidence="3" id="KW-1185">Reference proteome</keyword>
<reference evidence="3" key="1">
    <citation type="submission" date="2016-06" db="EMBL/GenBank/DDBJ databases">
        <title>Parallel loss of symbiosis genes in relatives of nitrogen-fixing non-legume Parasponia.</title>
        <authorList>
            <person name="Van Velzen R."/>
            <person name="Holmer R."/>
            <person name="Bu F."/>
            <person name="Rutten L."/>
            <person name="Van Zeijl A."/>
            <person name="Liu W."/>
            <person name="Santuari L."/>
            <person name="Cao Q."/>
            <person name="Sharma T."/>
            <person name="Shen D."/>
            <person name="Roswanjaya Y."/>
            <person name="Wardhani T."/>
            <person name="Kalhor M.S."/>
            <person name="Jansen J."/>
            <person name="Van den Hoogen J."/>
            <person name="Gungor B."/>
            <person name="Hartog M."/>
            <person name="Hontelez J."/>
            <person name="Verver J."/>
            <person name="Yang W.-C."/>
            <person name="Schijlen E."/>
            <person name="Repin R."/>
            <person name="Schilthuizen M."/>
            <person name="Schranz E."/>
            <person name="Heidstra R."/>
            <person name="Miyata K."/>
            <person name="Fedorova E."/>
            <person name="Kohlen W."/>
            <person name="Bisseling T."/>
            <person name="Smit S."/>
            <person name="Geurts R."/>
        </authorList>
    </citation>
    <scope>NUCLEOTIDE SEQUENCE [LARGE SCALE GENOMIC DNA]</scope>
    <source>
        <strain evidence="3">cv. WU1-14</strain>
    </source>
</reference>
<feature type="region of interest" description="Disordered" evidence="1">
    <location>
        <begin position="255"/>
        <end position="280"/>
    </location>
</feature>
<proteinExistence type="predicted"/>
<protein>
    <submittedName>
        <fullName evidence="2">Uncharacterized protein</fullName>
    </submittedName>
</protein>
<accession>A0A2P5BHI1</accession>
<comment type="caution">
    <text evidence="2">The sequence shown here is derived from an EMBL/GenBank/DDBJ whole genome shotgun (WGS) entry which is preliminary data.</text>
</comment>
<organism evidence="2 3">
    <name type="scientific">Parasponia andersonii</name>
    <name type="common">Sponia andersonii</name>
    <dbReference type="NCBI Taxonomy" id="3476"/>
    <lineage>
        <taxon>Eukaryota</taxon>
        <taxon>Viridiplantae</taxon>
        <taxon>Streptophyta</taxon>
        <taxon>Embryophyta</taxon>
        <taxon>Tracheophyta</taxon>
        <taxon>Spermatophyta</taxon>
        <taxon>Magnoliopsida</taxon>
        <taxon>eudicotyledons</taxon>
        <taxon>Gunneridae</taxon>
        <taxon>Pentapetalae</taxon>
        <taxon>rosids</taxon>
        <taxon>fabids</taxon>
        <taxon>Rosales</taxon>
        <taxon>Cannabaceae</taxon>
        <taxon>Parasponia</taxon>
    </lineage>
</organism>
<name>A0A2P5BHI1_PARAD</name>
<evidence type="ECO:0000313" key="2">
    <source>
        <dbReference type="EMBL" id="PON48226.1"/>
    </source>
</evidence>
<evidence type="ECO:0000256" key="1">
    <source>
        <dbReference type="SAM" id="MobiDB-lite"/>
    </source>
</evidence>
<dbReference type="EMBL" id="JXTB01000280">
    <property type="protein sequence ID" value="PON48226.1"/>
    <property type="molecule type" value="Genomic_DNA"/>
</dbReference>
<sequence>MGHLSLRVKEEAMNVTAAPGNYCSYKYNDTQQSLYFSSNFHNMANTSNSPFGYNHTYPNISSVQQQQQQQYYSELSHLPDQSGQFLINQQYNQVYPEVSHLPDQSGQCSIIQQYNQVYQTTVEPSMLYKDSTHVVTEATSQIEYHNPVSSRANDNGSGGASHPLPQLILVGGCNENQFSTNYSGFEDATISNNYEQEKASDSTLIQQQQHHQQQYYPYSRTIPTMPLVQQYNQVCQANGEPASIFCEESTHVVKESTSSSSHEQVETNDSDSMGWVWVNPGENMAAGDKVEHSSFDPLKKL</sequence>
<dbReference type="AlphaFoldDB" id="A0A2P5BHI1"/>
<dbReference type="OrthoDB" id="10292599at2759"/>
<gene>
    <name evidence="2" type="ORF">PanWU01x14_238760</name>
</gene>
<evidence type="ECO:0000313" key="3">
    <source>
        <dbReference type="Proteomes" id="UP000237105"/>
    </source>
</evidence>
<dbReference type="Proteomes" id="UP000237105">
    <property type="component" value="Unassembled WGS sequence"/>
</dbReference>